<comment type="caution">
    <text evidence="2">The sequence shown here is derived from an EMBL/GenBank/DDBJ whole genome shotgun (WGS) entry which is preliminary data.</text>
</comment>
<reference evidence="2" key="1">
    <citation type="submission" date="2019-09" db="EMBL/GenBank/DDBJ databases">
        <title>Draft genome information of white flower Hibiscus syriacus.</title>
        <authorList>
            <person name="Kim Y.-M."/>
        </authorList>
    </citation>
    <scope>NUCLEOTIDE SEQUENCE [LARGE SCALE GENOMIC DNA]</scope>
    <source>
        <strain evidence="2">YM2019G1</strain>
    </source>
</reference>
<dbReference type="PANTHER" id="PTHR47718:SF7">
    <property type="entry name" value="PROTEIN FAR1-RELATED SEQUENCE"/>
    <property type="match status" value="1"/>
</dbReference>
<protein>
    <submittedName>
        <fullName evidence="2">Protein FAR1-RELATED SEQUENCE 9</fullName>
    </submittedName>
</protein>
<gene>
    <name evidence="2" type="ORF">F3Y22_tig00110893pilonHSYRG01410</name>
</gene>
<dbReference type="PANTHER" id="PTHR47718">
    <property type="entry name" value="OS01G0519700 PROTEIN"/>
    <property type="match status" value="1"/>
</dbReference>
<feature type="domain" description="MULE transposase" evidence="1">
    <location>
        <begin position="188"/>
        <end position="279"/>
    </location>
</feature>
<dbReference type="InterPro" id="IPR018289">
    <property type="entry name" value="MULE_transposase_dom"/>
</dbReference>
<keyword evidence="3" id="KW-1185">Reference proteome</keyword>
<dbReference type="AlphaFoldDB" id="A0A6A2ZGN7"/>
<organism evidence="2 3">
    <name type="scientific">Hibiscus syriacus</name>
    <name type="common">Rose of Sharon</name>
    <dbReference type="NCBI Taxonomy" id="106335"/>
    <lineage>
        <taxon>Eukaryota</taxon>
        <taxon>Viridiplantae</taxon>
        <taxon>Streptophyta</taxon>
        <taxon>Embryophyta</taxon>
        <taxon>Tracheophyta</taxon>
        <taxon>Spermatophyta</taxon>
        <taxon>Magnoliopsida</taxon>
        <taxon>eudicotyledons</taxon>
        <taxon>Gunneridae</taxon>
        <taxon>Pentapetalae</taxon>
        <taxon>rosids</taxon>
        <taxon>malvids</taxon>
        <taxon>Malvales</taxon>
        <taxon>Malvaceae</taxon>
        <taxon>Malvoideae</taxon>
        <taxon>Hibiscus</taxon>
    </lineage>
</organism>
<evidence type="ECO:0000313" key="3">
    <source>
        <dbReference type="Proteomes" id="UP000436088"/>
    </source>
</evidence>
<sequence length="361" mass="41141">MDIRPVNVDEFDDEATALDLENPLPFNDHSHVARPVFGPADPNLEPFEGMGFDSEQSARVFYNSYARRMGLSTRVSVYQRSRHDGSIICLQATADRHSDHNHELVPPDKVHCLRSHRHVSGPARSLIDALQAAGMCSSGVMSVLIKESGGINNVGFTKVDCQNYTSSSRQGLLGAEARENYNHFGDTVTFDTTYRTNRYRVPFAPFTGSNHHGQPVLFGCALLLNESESSFVWLFQTWLAAMSGRHPISITTDQDRIIRAAVARVFPVTRHRFCIWNVFREARDKLADVYHSHPTFEAEFQRCIKLTETVDEFESCWEFLLLQYGLGDNEWLQSMYNTRNHWVLVYLRSTFFGGDVRIPRK</sequence>
<proteinExistence type="predicted"/>
<evidence type="ECO:0000259" key="1">
    <source>
        <dbReference type="Pfam" id="PF10551"/>
    </source>
</evidence>
<name>A0A6A2ZGN7_HIBSY</name>
<evidence type="ECO:0000313" key="2">
    <source>
        <dbReference type="EMBL" id="KAE8691181.1"/>
    </source>
</evidence>
<accession>A0A6A2ZGN7</accession>
<dbReference type="Pfam" id="PF10551">
    <property type="entry name" value="MULE"/>
    <property type="match status" value="1"/>
</dbReference>
<dbReference type="Proteomes" id="UP000436088">
    <property type="component" value="Unassembled WGS sequence"/>
</dbReference>
<dbReference type="EMBL" id="VEPZ02001150">
    <property type="protein sequence ID" value="KAE8691181.1"/>
    <property type="molecule type" value="Genomic_DNA"/>
</dbReference>